<organism evidence="1 2">
    <name type="scientific">Pleuronectes platessa</name>
    <name type="common">European plaice</name>
    <dbReference type="NCBI Taxonomy" id="8262"/>
    <lineage>
        <taxon>Eukaryota</taxon>
        <taxon>Metazoa</taxon>
        <taxon>Chordata</taxon>
        <taxon>Craniata</taxon>
        <taxon>Vertebrata</taxon>
        <taxon>Euteleostomi</taxon>
        <taxon>Actinopterygii</taxon>
        <taxon>Neopterygii</taxon>
        <taxon>Teleostei</taxon>
        <taxon>Neoteleostei</taxon>
        <taxon>Acanthomorphata</taxon>
        <taxon>Carangaria</taxon>
        <taxon>Pleuronectiformes</taxon>
        <taxon>Pleuronectoidei</taxon>
        <taxon>Pleuronectidae</taxon>
        <taxon>Pleuronectes</taxon>
    </lineage>
</organism>
<keyword evidence="2" id="KW-1185">Reference proteome</keyword>
<protein>
    <submittedName>
        <fullName evidence="1">Uncharacterized protein</fullName>
    </submittedName>
</protein>
<name>A0A9N7VGY7_PLEPL</name>
<accession>A0A9N7VGY7</accession>
<gene>
    <name evidence="1" type="ORF">PLEPLA_LOCUS37000</name>
</gene>
<dbReference type="EMBL" id="CADEAL010004011">
    <property type="protein sequence ID" value="CAB1449319.1"/>
    <property type="molecule type" value="Genomic_DNA"/>
</dbReference>
<comment type="caution">
    <text evidence="1">The sequence shown here is derived from an EMBL/GenBank/DDBJ whole genome shotgun (WGS) entry which is preliminary data.</text>
</comment>
<reference evidence="1" key="1">
    <citation type="submission" date="2020-03" db="EMBL/GenBank/DDBJ databases">
        <authorList>
            <person name="Weist P."/>
        </authorList>
    </citation>
    <scope>NUCLEOTIDE SEQUENCE</scope>
</reference>
<dbReference type="AlphaFoldDB" id="A0A9N7VGY7"/>
<proteinExistence type="predicted"/>
<evidence type="ECO:0000313" key="2">
    <source>
        <dbReference type="Proteomes" id="UP001153269"/>
    </source>
</evidence>
<dbReference type="Proteomes" id="UP001153269">
    <property type="component" value="Unassembled WGS sequence"/>
</dbReference>
<sequence>MVMSPDVTCDSLGHTCVISRTTAVATSSWIAICGSRVGGHGGGSSVVDSMSCQLIVVGMTDPLCRWREIMVVDHDRGDA</sequence>
<evidence type="ECO:0000313" key="1">
    <source>
        <dbReference type="EMBL" id="CAB1449319.1"/>
    </source>
</evidence>